<reference evidence="2" key="1">
    <citation type="submission" date="2022-11" db="UniProtKB">
        <authorList>
            <consortium name="WormBaseParasite"/>
        </authorList>
    </citation>
    <scope>IDENTIFICATION</scope>
</reference>
<dbReference type="InterPro" id="IPR008081">
    <property type="entry name" value="Cytoplasmic_FMR1-int"/>
</dbReference>
<dbReference type="PIRSF" id="PIRSF008153">
    <property type="entry name" value="FMR1_interacting"/>
    <property type="match status" value="1"/>
</dbReference>
<accession>A0A914V5T6</accession>
<dbReference type="Pfam" id="PF05994">
    <property type="entry name" value="FragX_IP"/>
    <property type="match status" value="1"/>
</dbReference>
<dbReference type="PRINTS" id="PR01698">
    <property type="entry name" value="CYTOFMRPINTP"/>
</dbReference>
<proteinExistence type="predicted"/>
<evidence type="ECO:0000313" key="1">
    <source>
        <dbReference type="Proteomes" id="UP000887566"/>
    </source>
</evidence>
<keyword evidence="1" id="KW-1185">Reference proteome</keyword>
<dbReference type="GO" id="GO:0031267">
    <property type="term" value="F:small GTPase binding"/>
    <property type="evidence" value="ECO:0007669"/>
    <property type="project" value="InterPro"/>
</dbReference>
<dbReference type="GO" id="GO:0030833">
    <property type="term" value="P:regulation of actin filament polymerization"/>
    <property type="evidence" value="ECO:0007669"/>
    <property type="project" value="InterPro"/>
</dbReference>
<dbReference type="PANTHER" id="PTHR12195">
    <property type="entry name" value="CYTOPLASMIC FMR1-INTERACTING PROTEIN-RELATED"/>
    <property type="match status" value="1"/>
</dbReference>
<dbReference type="WBParaSite" id="PSAMB.scaffold14886size1749.g36288.t1">
    <property type="protein sequence ID" value="PSAMB.scaffold14886size1749.g36288.t1"/>
    <property type="gene ID" value="PSAMB.scaffold14886size1749.g36288"/>
</dbReference>
<organism evidence="1 2">
    <name type="scientific">Plectus sambesii</name>
    <dbReference type="NCBI Taxonomy" id="2011161"/>
    <lineage>
        <taxon>Eukaryota</taxon>
        <taxon>Metazoa</taxon>
        <taxon>Ecdysozoa</taxon>
        <taxon>Nematoda</taxon>
        <taxon>Chromadorea</taxon>
        <taxon>Plectida</taxon>
        <taxon>Plectina</taxon>
        <taxon>Plectoidea</taxon>
        <taxon>Plectidae</taxon>
        <taxon>Plectus</taxon>
    </lineage>
</organism>
<dbReference type="AlphaFoldDB" id="A0A914V5T6"/>
<evidence type="ECO:0000313" key="2">
    <source>
        <dbReference type="WBParaSite" id="PSAMB.scaffold14886size1749.g36288.t1"/>
    </source>
</evidence>
<protein>
    <submittedName>
        <fullName evidence="2">Uncharacterized protein</fullName>
    </submittedName>
</protein>
<name>A0A914V5T6_9BILA</name>
<sequence>MSLPWILTDYILTSKDPSLTECLLYQLDLYNDAGNYSLTKFRKQFLYDEVEAEVNLCFDQFVFKLSDSVLAYFKQLSSSMFLDKRFRCECSNLGLNITTPVCMRYKTLLKQRHVQLLGRSIDLNRLVTQRINIALLKTLDVAISRFEADDLTAIVVSSISFAILAFI</sequence>
<dbReference type="Proteomes" id="UP000887566">
    <property type="component" value="Unplaced"/>
</dbReference>